<evidence type="ECO:0000256" key="3">
    <source>
        <dbReference type="ARBA" id="ARBA00022692"/>
    </source>
</evidence>
<evidence type="ECO:0000256" key="2">
    <source>
        <dbReference type="ARBA" id="ARBA00022448"/>
    </source>
</evidence>
<reference evidence="9" key="1">
    <citation type="submission" date="2024-05" db="EMBL/GenBank/DDBJ databases">
        <title>30 novel species of actinomycetes from the DSMZ collection.</title>
        <authorList>
            <person name="Nouioui I."/>
        </authorList>
    </citation>
    <scope>NUCLEOTIDE SEQUENCE</scope>
    <source>
        <strain evidence="9">DSM 41972</strain>
    </source>
</reference>
<dbReference type="PANTHER" id="PTHR32468">
    <property type="entry name" value="CATION/H + ANTIPORTER"/>
    <property type="match status" value="1"/>
</dbReference>
<evidence type="ECO:0000256" key="4">
    <source>
        <dbReference type="ARBA" id="ARBA00022989"/>
    </source>
</evidence>
<dbReference type="Proteomes" id="UP001181313">
    <property type="component" value="Unassembled WGS sequence"/>
</dbReference>
<dbReference type="EMBL" id="JAVSGH010000050">
    <property type="protein sequence ID" value="MDT3728356.1"/>
    <property type="molecule type" value="Genomic_DNA"/>
</dbReference>
<dbReference type="InterPro" id="IPR006153">
    <property type="entry name" value="Cation/H_exchanger_TM"/>
</dbReference>
<evidence type="ECO:0000313" key="9">
    <source>
        <dbReference type="EMBL" id="MDT3728356.1"/>
    </source>
</evidence>
<evidence type="ECO:0000313" key="10">
    <source>
        <dbReference type="Proteomes" id="UP001181313"/>
    </source>
</evidence>
<comment type="caution">
    <text evidence="9">The sequence shown here is derived from an EMBL/GenBank/DDBJ whole genome shotgun (WGS) entry which is preliminary data.</text>
</comment>
<feature type="transmembrane region" description="Helical" evidence="7">
    <location>
        <begin position="323"/>
        <end position="343"/>
    </location>
</feature>
<proteinExistence type="predicted"/>
<feature type="transmembrane region" description="Helical" evidence="7">
    <location>
        <begin position="39"/>
        <end position="56"/>
    </location>
</feature>
<feature type="transmembrane region" description="Helical" evidence="7">
    <location>
        <begin position="298"/>
        <end position="316"/>
    </location>
</feature>
<keyword evidence="4 7" id="KW-1133">Transmembrane helix</keyword>
<feature type="transmembrane region" description="Helical" evidence="7">
    <location>
        <begin position="141"/>
        <end position="165"/>
    </location>
</feature>
<comment type="subcellular location">
    <subcellularLocation>
        <location evidence="1">Membrane</location>
        <topology evidence="1">Multi-pass membrane protein</topology>
    </subcellularLocation>
</comment>
<name>A0ABU3I610_9ACTN</name>
<dbReference type="InterPro" id="IPR038770">
    <property type="entry name" value="Na+/solute_symporter_sf"/>
</dbReference>
<organism evidence="9 10">
    <name type="scientific">Streptomyces althioticus subsp. attaecolombicae</name>
    <dbReference type="NCBI Taxonomy" id="3075534"/>
    <lineage>
        <taxon>Bacteria</taxon>
        <taxon>Bacillati</taxon>
        <taxon>Actinomycetota</taxon>
        <taxon>Actinomycetes</taxon>
        <taxon>Kitasatosporales</taxon>
        <taxon>Streptomycetaceae</taxon>
        <taxon>Streptomyces</taxon>
        <taxon>Streptomyces althioticus group</taxon>
    </lineage>
</organism>
<feature type="domain" description="Cation/H+ exchanger transmembrane" evidence="8">
    <location>
        <begin position="21"/>
        <end position="403"/>
    </location>
</feature>
<evidence type="ECO:0000256" key="6">
    <source>
        <dbReference type="ARBA" id="ARBA00023136"/>
    </source>
</evidence>
<keyword evidence="6 7" id="KW-0472">Membrane</keyword>
<evidence type="ECO:0000256" key="5">
    <source>
        <dbReference type="ARBA" id="ARBA00023065"/>
    </source>
</evidence>
<evidence type="ECO:0000256" key="7">
    <source>
        <dbReference type="SAM" id="Phobius"/>
    </source>
</evidence>
<dbReference type="InterPro" id="IPR050794">
    <property type="entry name" value="CPA2_transporter"/>
</dbReference>
<evidence type="ECO:0000259" key="8">
    <source>
        <dbReference type="Pfam" id="PF00999"/>
    </source>
</evidence>
<dbReference type="Pfam" id="PF00999">
    <property type="entry name" value="Na_H_Exchanger"/>
    <property type="match status" value="1"/>
</dbReference>
<keyword evidence="5" id="KW-0406">Ion transport</keyword>
<accession>A0ABU3I610</accession>
<dbReference type="RefSeq" id="WP_093551470.1">
    <property type="nucleotide sequence ID" value="NZ_JAVSGH010000050.1"/>
</dbReference>
<feature type="transmembrane region" description="Helical" evidence="7">
    <location>
        <begin position="207"/>
        <end position="224"/>
    </location>
</feature>
<feature type="transmembrane region" description="Helical" evidence="7">
    <location>
        <begin position="76"/>
        <end position="93"/>
    </location>
</feature>
<dbReference type="Gene3D" id="1.20.1530.20">
    <property type="match status" value="1"/>
</dbReference>
<gene>
    <name evidence="9" type="ORF">ROS62_27130</name>
</gene>
<sequence>MDPSDFLARAAHVVAALAALLLLARAGRAAARWLRQPEVVGEVTVGLLVGPVMLALSDRALFDALLPAAVIDVLKLVGQTGLVLYLVGLAHKLRPGPGGPPRQALTALTAGAFVVPLITGLLLVGLIGLTQDEAARGHVPLPAFFLMVAVTMSITAVPVLSRILGDRGLNDSAEGRLALASAIVMDSMGWILLTLAIGLGAGHLGGLWESFAALLAGGGCALLLRLGLRTGTARRLCRRMPRTTAVLLGGAALGTAMLTEHFGMTAIVGAAMVGLAIPGDDLAPWARPVASVSHTGRLLTPVFFVVTGVTVLIKAFTAASWSLILGTLVLGCAGKLLGGYAGARFAGSPRLPALRIGVLMNTRGLTELIVIEAGYSAGILPAPLVLALVVMALTTTAMTGPLLQAVDRAERRGAVPAAVLPRAVATEGSTR</sequence>
<keyword evidence="2" id="KW-0813">Transport</keyword>
<protein>
    <submittedName>
        <fullName evidence="9">Cation:proton antiporter</fullName>
    </submittedName>
</protein>
<feature type="transmembrane region" description="Helical" evidence="7">
    <location>
        <begin position="105"/>
        <end position="129"/>
    </location>
</feature>
<feature type="transmembrane region" description="Helical" evidence="7">
    <location>
        <begin position="177"/>
        <end position="201"/>
    </location>
</feature>
<keyword evidence="3 7" id="KW-0812">Transmembrane</keyword>
<evidence type="ECO:0000256" key="1">
    <source>
        <dbReference type="ARBA" id="ARBA00004141"/>
    </source>
</evidence>
<feature type="transmembrane region" description="Helical" evidence="7">
    <location>
        <begin position="245"/>
        <end position="278"/>
    </location>
</feature>
<keyword evidence="10" id="KW-1185">Reference proteome</keyword>
<feature type="transmembrane region" description="Helical" evidence="7">
    <location>
        <begin position="6"/>
        <end position="27"/>
    </location>
</feature>
<dbReference type="PANTHER" id="PTHR32468:SF0">
    <property type="entry name" value="K(+)_H(+) ANTIPORTER 1"/>
    <property type="match status" value="1"/>
</dbReference>